<dbReference type="CDD" id="cd00032">
    <property type="entry name" value="CASc"/>
    <property type="match status" value="1"/>
</dbReference>
<dbReference type="GO" id="GO:0006508">
    <property type="term" value="P:proteolysis"/>
    <property type="evidence" value="ECO:0007669"/>
    <property type="project" value="UniProtKB-KW"/>
</dbReference>
<dbReference type="PANTHER" id="PTHR10454">
    <property type="entry name" value="CASPASE"/>
    <property type="match status" value="1"/>
</dbReference>
<dbReference type="InterPro" id="IPR015917">
    <property type="entry name" value="Pept_C14A"/>
</dbReference>
<evidence type="ECO:0000256" key="2">
    <source>
        <dbReference type="ARBA" id="ARBA00022670"/>
    </source>
</evidence>
<dbReference type="InterPro" id="IPR029030">
    <property type="entry name" value="Caspase-like_dom_sf"/>
</dbReference>
<feature type="domain" description="Caspase family p10" evidence="8">
    <location>
        <begin position="171"/>
        <end position="266"/>
    </location>
</feature>
<dbReference type="GeneID" id="111351894"/>
<evidence type="ECO:0000256" key="5">
    <source>
        <dbReference type="ARBA" id="ARBA00022807"/>
    </source>
</evidence>
<dbReference type="GO" id="GO:0005737">
    <property type="term" value="C:cytoplasm"/>
    <property type="evidence" value="ECO:0007669"/>
    <property type="project" value="TreeGrafter"/>
</dbReference>
<gene>
    <name evidence="11" type="primary">LOC111351894</name>
</gene>
<dbReference type="RefSeq" id="XP_022819876.1">
    <property type="nucleotide sequence ID" value="XM_022964108.1"/>
</dbReference>
<dbReference type="GO" id="GO:0043525">
    <property type="term" value="P:positive regulation of neuron apoptotic process"/>
    <property type="evidence" value="ECO:0007669"/>
    <property type="project" value="TreeGrafter"/>
</dbReference>
<sequence>MTNSSNNGGRISCTDSLNSYKNEFYHMNHKYRGKAIIFSHDSFDIDIPPRAGTRKDCDNLDECLTTLGFDVNIFHNLKYTNIMKQIKQTAEVNHSEHDCLLVMVLSHGHSGLLFARDTHYRAENLWNPFTDTKCPTLAGKPKLFMFQACQGDEYDNGITLQRNIETDGWYEPHKIPSHPDFLLVLSTVPGYFAWRNSDRGSWFIQALYEELTYTAEDPIDILTLLTFVCQKVALNFESNTSEDVSNYKKQVPCFSSMLTRRLVLTKKPNGKSSRRDSFFDSFNKYLSSFKLK</sequence>
<keyword evidence="10" id="KW-1185">Reference proteome</keyword>
<evidence type="ECO:0000259" key="8">
    <source>
        <dbReference type="PROSITE" id="PS50207"/>
    </source>
</evidence>
<dbReference type="PROSITE" id="PS50208">
    <property type="entry name" value="CASPASE_P20"/>
    <property type="match status" value="1"/>
</dbReference>
<reference evidence="11" key="1">
    <citation type="submission" date="2025-08" db="UniProtKB">
        <authorList>
            <consortium name="RefSeq"/>
        </authorList>
    </citation>
    <scope>IDENTIFICATION</scope>
    <source>
        <strain evidence="11">Ishihara</strain>
        <tissue evidence="11">Whole body</tissue>
    </source>
</reference>
<keyword evidence="2" id="KW-0645">Protease</keyword>
<evidence type="ECO:0000256" key="4">
    <source>
        <dbReference type="ARBA" id="ARBA00022801"/>
    </source>
</evidence>
<keyword evidence="4" id="KW-0378">Hydrolase</keyword>
<dbReference type="FunFam" id="3.40.50.1460:FF:000001">
    <property type="entry name" value="Caspase-3 preproprotein"/>
    <property type="match status" value="1"/>
</dbReference>
<dbReference type="PROSITE" id="PS01122">
    <property type="entry name" value="CASPASE_CYS"/>
    <property type="match status" value="1"/>
</dbReference>
<evidence type="ECO:0000256" key="3">
    <source>
        <dbReference type="ARBA" id="ARBA00022703"/>
    </source>
</evidence>
<dbReference type="GO" id="GO:0045476">
    <property type="term" value="P:nurse cell apoptotic process"/>
    <property type="evidence" value="ECO:0007669"/>
    <property type="project" value="UniProtKB-ARBA"/>
</dbReference>
<dbReference type="KEGG" id="sliu:111351894"/>
<comment type="similarity">
    <text evidence="1 7">Belongs to the peptidase C14A family.</text>
</comment>
<name>A0A9J7E0C3_SPOLT</name>
<dbReference type="InterPro" id="IPR002398">
    <property type="entry name" value="Pept_C14"/>
</dbReference>
<evidence type="ECO:0000259" key="9">
    <source>
        <dbReference type="PROSITE" id="PS50208"/>
    </source>
</evidence>
<dbReference type="GO" id="GO:1990525">
    <property type="term" value="F:BIR domain binding"/>
    <property type="evidence" value="ECO:0007669"/>
    <property type="project" value="UniProtKB-ARBA"/>
</dbReference>
<keyword evidence="3" id="KW-0053">Apoptosis</keyword>
<dbReference type="Gene3D" id="3.40.50.1460">
    <property type="match status" value="1"/>
</dbReference>
<dbReference type="SMART" id="SM00115">
    <property type="entry name" value="CASc"/>
    <property type="match status" value="1"/>
</dbReference>
<dbReference type="PRINTS" id="PR00376">
    <property type="entry name" value="IL1BCENZYME"/>
</dbReference>
<dbReference type="GO" id="GO:0004197">
    <property type="term" value="F:cysteine-type endopeptidase activity"/>
    <property type="evidence" value="ECO:0007669"/>
    <property type="project" value="InterPro"/>
</dbReference>
<dbReference type="PROSITE" id="PS01121">
    <property type="entry name" value="CASPASE_HIS"/>
    <property type="match status" value="1"/>
</dbReference>
<keyword evidence="5" id="KW-0788">Thiol protease</keyword>
<evidence type="ECO:0000256" key="1">
    <source>
        <dbReference type="ARBA" id="ARBA00010134"/>
    </source>
</evidence>
<evidence type="ECO:0000313" key="10">
    <source>
        <dbReference type="Proteomes" id="UP000301870"/>
    </source>
</evidence>
<keyword evidence="6" id="KW-0865">Zymogen</keyword>
<dbReference type="PROSITE" id="PS50207">
    <property type="entry name" value="CASPASE_P10"/>
    <property type="match status" value="1"/>
</dbReference>
<organism evidence="10 11">
    <name type="scientific">Spodoptera litura</name>
    <name type="common">Asian cotton leafworm</name>
    <dbReference type="NCBI Taxonomy" id="69820"/>
    <lineage>
        <taxon>Eukaryota</taxon>
        <taxon>Metazoa</taxon>
        <taxon>Ecdysozoa</taxon>
        <taxon>Arthropoda</taxon>
        <taxon>Hexapoda</taxon>
        <taxon>Insecta</taxon>
        <taxon>Pterygota</taxon>
        <taxon>Neoptera</taxon>
        <taxon>Endopterygota</taxon>
        <taxon>Lepidoptera</taxon>
        <taxon>Glossata</taxon>
        <taxon>Ditrysia</taxon>
        <taxon>Noctuoidea</taxon>
        <taxon>Noctuidae</taxon>
        <taxon>Amphipyrinae</taxon>
        <taxon>Spodoptera</taxon>
    </lineage>
</organism>
<dbReference type="OrthoDB" id="6116485at2759"/>
<proteinExistence type="inferred from homology"/>
<evidence type="ECO:0000313" key="11">
    <source>
        <dbReference type="RefSeq" id="XP_022819876.1"/>
    </source>
</evidence>
<dbReference type="InterPro" id="IPR011600">
    <property type="entry name" value="Pept_C14_caspase"/>
</dbReference>
<dbReference type="Proteomes" id="UP000301870">
    <property type="component" value="Chromosome 14"/>
</dbReference>
<accession>A0A9J7E0C3</accession>
<dbReference type="SUPFAM" id="SSF52129">
    <property type="entry name" value="Caspase-like"/>
    <property type="match status" value="1"/>
</dbReference>
<dbReference type="AlphaFoldDB" id="A0A9J7E0C3"/>
<evidence type="ECO:0000256" key="6">
    <source>
        <dbReference type="ARBA" id="ARBA00023145"/>
    </source>
</evidence>
<dbReference type="InterPro" id="IPR016129">
    <property type="entry name" value="Caspase_his_AS"/>
</dbReference>
<dbReference type="GO" id="GO:0045751">
    <property type="term" value="P:negative regulation of Toll signaling pathway"/>
    <property type="evidence" value="ECO:0007669"/>
    <property type="project" value="UniProtKB-ARBA"/>
</dbReference>
<dbReference type="Pfam" id="PF00656">
    <property type="entry name" value="Peptidase_C14"/>
    <property type="match status" value="1"/>
</dbReference>
<protein>
    <submittedName>
        <fullName evidence="11">Caspase-1-like</fullName>
    </submittedName>
</protein>
<dbReference type="InterPro" id="IPR001309">
    <property type="entry name" value="Pept_C14_p20"/>
</dbReference>
<evidence type="ECO:0000256" key="7">
    <source>
        <dbReference type="RuleBase" id="RU003971"/>
    </source>
</evidence>
<dbReference type="GO" id="GO:0016322">
    <property type="term" value="P:neuron remodeling"/>
    <property type="evidence" value="ECO:0007669"/>
    <property type="project" value="UniProtKB-ARBA"/>
</dbReference>
<feature type="domain" description="Caspase family p20" evidence="9">
    <location>
        <begin position="31"/>
        <end position="153"/>
    </location>
</feature>
<dbReference type="InterPro" id="IPR002138">
    <property type="entry name" value="Pept_C14_p10"/>
</dbReference>
<dbReference type="InterPro" id="IPR033139">
    <property type="entry name" value="Caspase_cys_AS"/>
</dbReference>
<dbReference type="PANTHER" id="PTHR10454:SF245">
    <property type="entry name" value="CASPASE-RELATED"/>
    <property type="match status" value="1"/>
</dbReference>